<evidence type="ECO:0000313" key="2">
    <source>
        <dbReference type="EMBL" id="PLW29628.1"/>
    </source>
</evidence>
<name>A0A2N5TW01_9BASI</name>
<feature type="region of interest" description="Disordered" evidence="1">
    <location>
        <begin position="1"/>
        <end position="34"/>
    </location>
</feature>
<dbReference type="OrthoDB" id="2507258at2759"/>
<protein>
    <submittedName>
        <fullName evidence="2">Uncharacterized protein</fullName>
    </submittedName>
</protein>
<keyword evidence="3" id="KW-1185">Reference proteome</keyword>
<reference evidence="2 3" key="1">
    <citation type="submission" date="2017-11" db="EMBL/GenBank/DDBJ databases">
        <title>De novo assembly and phasing of dikaryotic genomes from two isolates of Puccinia coronata f. sp. avenae, the causal agent of oat crown rust.</title>
        <authorList>
            <person name="Miller M.E."/>
            <person name="Zhang Y."/>
            <person name="Omidvar V."/>
            <person name="Sperschneider J."/>
            <person name="Schwessinger B."/>
            <person name="Raley C."/>
            <person name="Palmer J.M."/>
            <person name="Garnica D."/>
            <person name="Upadhyaya N."/>
            <person name="Rathjen J."/>
            <person name="Taylor J.M."/>
            <person name="Park R.F."/>
            <person name="Dodds P.N."/>
            <person name="Hirsch C.D."/>
            <person name="Kianian S.F."/>
            <person name="Figueroa M."/>
        </authorList>
    </citation>
    <scope>NUCLEOTIDE SEQUENCE [LARGE SCALE GENOMIC DNA]</scope>
    <source>
        <strain evidence="2">12NC29</strain>
    </source>
</reference>
<evidence type="ECO:0000256" key="1">
    <source>
        <dbReference type="SAM" id="MobiDB-lite"/>
    </source>
</evidence>
<dbReference type="EMBL" id="PGCJ01000404">
    <property type="protein sequence ID" value="PLW29628.1"/>
    <property type="molecule type" value="Genomic_DNA"/>
</dbReference>
<dbReference type="Proteomes" id="UP000235388">
    <property type="component" value="Unassembled WGS sequence"/>
</dbReference>
<evidence type="ECO:0000313" key="3">
    <source>
        <dbReference type="Proteomes" id="UP000235388"/>
    </source>
</evidence>
<feature type="compositionally biased region" description="Polar residues" evidence="1">
    <location>
        <begin position="13"/>
        <end position="34"/>
    </location>
</feature>
<accession>A0A2N5TW01</accession>
<sequence>MKEATEVKRLPTGTASSGCKTTESSGQSLKRASGSNVLPFSEDLRNEIPGTSSIVIIPSEFNVANFAGRLPRPADTFVTVGPHGIPGYVPATADGYLHIRGPKGMVVPPNSAPGPSSYEAFRNLPKVQAVVDGASAAIDQGHAPLTAEFLDDWKYVKKGAAALSEEQRLLVYNYLMDQFAYRFSDSKKQEGVRNYAWSLLQSERNPKTIWWSKSLADAGSGQKKGFVDLVRLGETLSFGSKKAGFEIPRKDLEDVAHDLANILVVDGEGHDRTQALPVKSLMSYKDDSRIPMYQSRISQVMKYLLEDFDQQNTEQKLKVMNRLFLYTGFSPEAASKLAQSALRPKNSRELSSIISSAGDYNSIVASLNRIKK</sequence>
<dbReference type="AlphaFoldDB" id="A0A2N5TW01"/>
<comment type="caution">
    <text evidence="2">The sequence shown here is derived from an EMBL/GenBank/DDBJ whole genome shotgun (WGS) entry which is preliminary data.</text>
</comment>
<proteinExistence type="predicted"/>
<gene>
    <name evidence="2" type="ORF">PCANC_23413</name>
</gene>
<organism evidence="2 3">
    <name type="scientific">Puccinia coronata f. sp. avenae</name>
    <dbReference type="NCBI Taxonomy" id="200324"/>
    <lineage>
        <taxon>Eukaryota</taxon>
        <taxon>Fungi</taxon>
        <taxon>Dikarya</taxon>
        <taxon>Basidiomycota</taxon>
        <taxon>Pucciniomycotina</taxon>
        <taxon>Pucciniomycetes</taxon>
        <taxon>Pucciniales</taxon>
        <taxon>Pucciniaceae</taxon>
        <taxon>Puccinia</taxon>
    </lineage>
</organism>